<dbReference type="EMBL" id="FNJW01000008">
    <property type="protein sequence ID" value="SDQ06295.1"/>
    <property type="molecule type" value="Genomic_DNA"/>
</dbReference>
<protein>
    <submittedName>
        <fullName evidence="2">Organic hydroperoxide reductase OsmC/OhrA</fullName>
    </submittedName>
</protein>
<dbReference type="InterPro" id="IPR019953">
    <property type="entry name" value="OHR"/>
</dbReference>
<dbReference type="OrthoDB" id="9797508at2"/>
<dbReference type="InterPro" id="IPR015946">
    <property type="entry name" value="KH_dom-like_a/b"/>
</dbReference>
<dbReference type="PANTHER" id="PTHR33797:SF2">
    <property type="entry name" value="ORGANIC HYDROPEROXIDE RESISTANCE PROTEIN-LIKE"/>
    <property type="match status" value="1"/>
</dbReference>
<dbReference type="RefSeq" id="WP_089974836.1">
    <property type="nucleotide sequence ID" value="NZ_CP084916.1"/>
</dbReference>
<accession>A0A1H0XTW1</accession>
<dbReference type="Proteomes" id="UP000199481">
    <property type="component" value="Unassembled WGS sequence"/>
</dbReference>
<comment type="similarity">
    <text evidence="1">Belongs to the OsmC/Ohr family.</text>
</comment>
<sequence length="140" mass="15348">MKDRKPLFHAEIVNETGVNGQAFVKNGGLNVKLSSPLSDEEGTNPEELLGLSFSTCLNATIQSLLKARGKENESRVEVHVDYMREPSGIGFFFNVEAFAKIEGLPFEESEKIVEEAENRCPVSKLLAGSQTVSVTAVEQF</sequence>
<evidence type="ECO:0000313" key="2">
    <source>
        <dbReference type="EMBL" id="SDQ06295.1"/>
    </source>
</evidence>
<dbReference type="Pfam" id="PF02566">
    <property type="entry name" value="OsmC"/>
    <property type="match status" value="1"/>
</dbReference>
<proteinExistence type="inferred from homology"/>
<evidence type="ECO:0000256" key="1">
    <source>
        <dbReference type="ARBA" id="ARBA00007378"/>
    </source>
</evidence>
<reference evidence="3" key="1">
    <citation type="submission" date="2016-10" db="EMBL/GenBank/DDBJ databases">
        <authorList>
            <person name="Varghese N."/>
            <person name="Submissions S."/>
        </authorList>
    </citation>
    <scope>NUCLEOTIDE SEQUENCE [LARGE SCALE GENOMIC DNA]</scope>
    <source>
        <strain evidence="3">MPL-11</strain>
    </source>
</reference>
<gene>
    <name evidence="2" type="ORF">SAMN04487752_0472</name>
</gene>
<name>A0A1H0XTW1_9LACT</name>
<dbReference type="AlphaFoldDB" id="A0A1H0XTW1"/>
<dbReference type="Gene3D" id="3.30.300.20">
    <property type="match status" value="1"/>
</dbReference>
<evidence type="ECO:0000313" key="3">
    <source>
        <dbReference type="Proteomes" id="UP000199481"/>
    </source>
</evidence>
<dbReference type="SUPFAM" id="SSF82784">
    <property type="entry name" value="OsmC-like"/>
    <property type="match status" value="1"/>
</dbReference>
<dbReference type="InterPro" id="IPR003718">
    <property type="entry name" value="OsmC/Ohr_fam"/>
</dbReference>
<organism evidence="2 3">
    <name type="scientific">Carnobacterium viridans</name>
    <dbReference type="NCBI Taxonomy" id="174587"/>
    <lineage>
        <taxon>Bacteria</taxon>
        <taxon>Bacillati</taxon>
        <taxon>Bacillota</taxon>
        <taxon>Bacilli</taxon>
        <taxon>Lactobacillales</taxon>
        <taxon>Carnobacteriaceae</taxon>
        <taxon>Carnobacterium</taxon>
    </lineage>
</organism>
<dbReference type="PANTHER" id="PTHR33797">
    <property type="entry name" value="ORGANIC HYDROPEROXIDE RESISTANCE PROTEIN-LIKE"/>
    <property type="match status" value="1"/>
</dbReference>
<dbReference type="InterPro" id="IPR036102">
    <property type="entry name" value="OsmC/Ohrsf"/>
</dbReference>
<keyword evidence="3" id="KW-1185">Reference proteome</keyword>
<dbReference type="GO" id="GO:0006979">
    <property type="term" value="P:response to oxidative stress"/>
    <property type="evidence" value="ECO:0007669"/>
    <property type="project" value="InterPro"/>
</dbReference>